<comment type="caution">
    <text evidence="2">The sequence shown here is derived from an EMBL/GenBank/DDBJ whole genome shotgun (WGS) entry which is preliminary data.</text>
</comment>
<name>A0A917IGW7_9MICO</name>
<dbReference type="Pfam" id="PF13384">
    <property type="entry name" value="HTH_23"/>
    <property type="match status" value="1"/>
</dbReference>
<dbReference type="RefSeq" id="WP_188756191.1">
    <property type="nucleotide sequence ID" value="NZ_BMJY01000008.1"/>
</dbReference>
<evidence type="ECO:0008006" key="4">
    <source>
        <dbReference type="Google" id="ProtNLM"/>
    </source>
</evidence>
<dbReference type="EMBL" id="BMJY01000008">
    <property type="protein sequence ID" value="GGH45236.1"/>
    <property type="molecule type" value="Genomic_DNA"/>
</dbReference>
<dbReference type="InterPro" id="IPR009057">
    <property type="entry name" value="Homeodomain-like_sf"/>
</dbReference>
<evidence type="ECO:0000313" key="3">
    <source>
        <dbReference type="Proteomes" id="UP000657592"/>
    </source>
</evidence>
<accession>A0A917IGW7</accession>
<feature type="compositionally biased region" description="Basic and acidic residues" evidence="1">
    <location>
        <begin position="65"/>
        <end position="74"/>
    </location>
</feature>
<dbReference type="AlphaFoldDB" id="A0A917IGW7"/>
<evidence type="ECO:0000256" key="1">
    <source>
        <dbReference type="SAM" id="MobiDB-lite"/>
    </source>
</evidence>
<dbReference type="Proteomes" id="UP000657592">
    <property type="component" value="Unassembled WGS sequence"/>
</dbReference>
<dbReference type="SUPFAM" id="SSF46689">
    <property type="entry name" value="Homeodomain-like"/>
    <property type="match status" value="1"/>
</dbReference>
<protein>
    <recommendedName>
        <fullName evidence="4">DNA-binding domain-containing protein</fullName>
    </recommendedName>
</protein>
<reference evidence="2" key="2">
    <citation type="submission" date="2020-09" db="EMBL/GenBank/DDBJ databases">
        <authorList>
            <person name="Sun Q."/>
            <person name="Zhou Y."/>
        </authorList>
    </citation>
    <scope>NUCLEOTIDE SEQUENCE</scope>
    <source>
        <strain evidence="2">CGMCC 1.15794</strain>
    </source>
</reference>
<proteinExistence type="predicted"/>
<keyword evidence="3" id="KW-1185">Reference proteome</keyword>
<feature type="region of interest" description="Disordered" evidence="1">
    <location>
        <begin position="41"/>
        <end position="87"/>
    </location>
</feature>
<evidence type="ECO:0000313" key="2">
    <source>
        <dbReference type="EMBL" id="GGH45236.1"/>
    </source>
</evidence>
<gene>
    <name evidence="2" type="ORF">GCM10010921_20480</name>
</gene>
<sequence>MKPKNLVIVRVVREQGLTPAEASARFGVSRQWVHTLLTRYDTDGPDGVAPRSRAPKTRPGTGEIIAEHTIDPTRDYQPQRQRTDRQR</sequence>
<organism evidence="2 3">
    <name type="scientific">Microbacterium album</name>
    <dbReference type="NCBI Taxonomy" id="2053191"/>
    <lineage>
        <taxon>Bacteria</taxon>
        <taxon>Bacillati</taxon>
        <taxon>Actinomycetota</taxon>
        <taxon>Actinomycetes</taxon>
        <taxon>Micrococcales</taxon>
        <taxon>Microbacteriaceae</taxon>
        <taxon>Microbacterium</taxon>
    </lineage>
</organism>
<reference evidence="2" key="1">
    <citation type="journal article" date="2014" name="Int. J. Syst. Evol. Microbiol.">
        <title>Complete genome sequence of Corynebacterium casei LMG S-19264T (=DSM 44701T), isolated from a smear-ripened cheese.</title>
        <authorList>
            <consortium name="US DOE Joint Genome Institute (JGI-PGF)"/>
            <person name="Walter F."/>
            <person name="Albersmeier A."/>
            <person name="Kalinowski J."/>
            <person name="Ruckert C."/>
        </authorList>
    </citation>
    <scope>NUCLEOTIDE SEQUENCE</scope>
    <source>
        <strain evidence="2">CGMCC 1.15794</strain>
    </source>
</reference>